<keyword evidence="4 7" id="KW-0808">Transferase</keyword>
<dbReference type="Gene3D" id="3.90.1150.10">
    <property type="entry name" value="Aspartate Aminotransferase, domain 1"/>
    <property type="match status" value="1"/>
</dbReference>
<dbReference type="GO" id="GO:0009448">
    <property type="term" value="P:gamma-aminobutyric acid metabolic process"/>
    <property type="evidence" value="ECO:0007669"/>
    <property type="project" value="TreeGrafter"/>
</dbReference>
<organism evidence="7 8">
    <name type="scientific">Sandaracinobacteroides saxicola</name>
    <dbReference type="NCBI Taxonomy" id="2759707"/>
    <lineage>
        <taxon>Bacteria</taxon>
        <taxon>Pseudomonadati</taxon>
        <taxon>Pseudomonadota</taxon>
        <taxon>Alphaproteobacteria</taxon>
        <taxon>Sphingomonadales</taxon>
        <taxon>Sphingosinicellaceae</taxon>
        <taxon>Sandaracinobacteroides</taxon>
    </lineage>
</organism>
<dbReference type="SUPFAM" id="SSF53383">
    <property type="entry name" value="PLP-dependent transferases"/>
    <property type="match status" value="1"/>
</dbReference>
<dbReference type="CDD" id="cd00610">
    <property type="entry name" value="OAT_like"/>
    <property type="match status" value="1"/>
</dbReference>
<evidence type="ECO:0000256" key="4">
    <source>
        <dbReference type="ARBA" id="ARBA00022679"/>
    </source>
</evidence>
<keyword evidence="8" id="KW-1185">Reference proteome</keyword>
<keyword evidence="3 7" id="KW-0032">Aminotransferase</keyword>
<dbReference type="PROSITE" id="PS00600">
    <property type="entry name" value="AA_TRANSFER_CLASS_3"/>
    <property type="match status" value="1"/>
</dbReference>
<dbReference type="NCBIfam" id="NF004767">
    <property type="entry name" value="PRK06105.1"/>
    <property type="match status" value="1"/>
</dbReference>
<proteinExistence type="inferred from homology"/>
<dbReference type="RefSeq" id="WP_182294993.1">
    <property type="nucleotide sequence ID" value="NZ_CP059851.1"/>
</dbReference>
<dbReference type="KEGG" id="sand:H3309_12335"/>
<dbReference type="Gene3D" id="3.40.640.10">
    <property type="entry name" value="Type I PLP-dependent aspartate aminotransferase-like (Major domain)"/>
    <property type="match status" value="1"/>
</dbReference>
<evidence type="ECO:0000313" key="8">
    <source>
        <dbReference type="Proteomes" id="UP000515292"/>
    </source>
</evidence>
<dbReference type="GO" id="GO:0030170">
    <property type="term" value="F:pyridoxal phosphate binding"/>
    <property type="evidence" value="ECO:0007669"/>
    <property type="project" value="InterPro"/>
</dbReference>
<dbReference type="InterPro" id="IPR005814">
    <property type="entry name" value="Aminotrans_3"/>
</dbReference>
<dbReference type="InterPro" id="IPR049704">
    <property type="entry name" value="Aminotrans_3_PPA_site"/>
</dbReference>
<comment type="cofactor">
    <cofactor evidence="1">
        <name>pyridoxal 5'-phosphate</name>
        <dbReference type="ChEBI" id="CHEBI:597326"/>
    </cofactor>
</comment>
<evidence type="ECO:0000256" key="3">
    <source>
        <dbReference type="ARBA" id="ARBA00022576"/>
    </source>
</evidence>
<reference evidence="7 8" key="1">
    <citation type="submission" date="2020-07" db="EMBL/GenBank/DDBJ databases">
        <title>Complete genome sequence for Sandaracinobacter sp. M6.</title>
        <authorList>
            <person name="Tang Y."/>
            <person name="Liu Q."/>
            <person name="Guo Z."/>
            <person name="Lei P."/>
            <person name="Huang B."/>
        </authorList>
    </citation>
    <scope>NUCLEOTIDE SEQUENCE [LARGE SCALE GENOMIC DNA]</scope>
    <source>
        <strain evidence="7 8">M6</strain>
    </source>
</reference>
<evidence type="ECO:0000256" key="2">
    <source>
        <dbReference type="ARBA" id="ARBA00008954"/>
    </source>
</evidence>
<gene>
    <name evidence="7" type="ORF">H3309_12335</name>
</gene>
<dbReference type="GO" id="GO:0009102">
    <property type="term" value="P:biotin biosynthetic process"/>
    <property type="evidence" value="ECO:0007669"/>
    <property type="project" value="TreeGrafter"/>
</dbReference>
<sequence length="434" mass="45985">MDLRAADLAHSFHPQTNLALHASVGPLTIARGEGVWLETDDGRRLLDGMAGLWCVGLGYSERRLVAAATRQLETLPYQQSFGHRAHEPGIRLAADLAAIAPAGLTRAFFATSGSEAVDSAVKLAWYFWNARSEPGRKRILARRRAYHGVTVAAGSLTGLPGIHGGFDLPRPFAIHLTAPHAAQQARPGESEAAFTARLADELEAVIAAEGAETIAAMIAEPLIGAGGVILPPAGYFAAIQPILRRHGILLIADEVITGFGRTGRMWGCETFDMVPDMLVCAKQLTSGYQPLSALMVSEAIYATVAEESGRRGSFGHGFTYGGHPVACAVARETLALYRERDIVGAAAAKAPRFQRRLAALNQVPGVREARGIGLIGGVEMADAADAARVQAAALWEGLIVRAVVDTVAICPPLVIGDAEIDLLFDRLEAALRSV</sequence>
<evidence type="ECO:0000256" key="5">
    <source>
        <dbReference type="ARBA" id="ARBA00022898"/>
    </source>
</evidence>
<name>A0A7G5IFK6_9SPHN</name>
<evidence type="ECO:0000313" key="7">
    <source>
        <dbReference type="EMBL" id="QMW22148.1"/>
    </source>
</evidence>
<dbReference type="InterPro" id="IPR015421">
    <property type="entry name" value="PyrdxlP-dep_Trfase_major"/>
</dbReference>
<dbReference type="PIRSF" id="PIRSF000521">
    <property type="entry name" value="Transaminase_4ab_Lys_Orn"/>
    <property type="match status" value="1"/>
</dbReference>
<dbReference type="GO" id="GO:0004015">
    <property type="term" value="F:adenosylmethionine-8-amino-7-oxononanoate transaminase activity"/>
    <property type="evidence" value="ECO:0007669"/>
    <property type="project" value="TreeGrafter"/>
</dbReference>
<dbReference type="InterPro" id="IPR015422">
    <property type="entry name" value="PyrdxlP-dep_Trfase_small"/>
</dbReference>
<comment type="similarity">
    <text evidence="2 6">Belongs to the class-III pyridoxal-phosphate-dependent aminotransferase family.</text>
</comment>
<protein>
    <submittedName>
        <fullName evidence="7">Aminotransferase class III-fold pyridoxal phosphate-dependent enzyme</fullName>
    </submittedName>
</protein>
<dbReference type="Proteomes" id="UP000515292">
    <property type="component" value="Chromosome"/>
</dbReference>
<keyword evidence="5 6" id="KW-0663">Pyridoxal phosphate</keyword>
<dbReference type="PANTHER" id="PTHR42684:SF3">
    <property type="entry name" value="ADENOSYLMETHIONINE-8-AMINO-7-OXONONANOATE AMINOTRANSFERASE"/>
    <property type="match status" value="1"/>
</dbReference>
<dbReference type="EMBL" id="CP059851">
    <property type="protein sequence ID" value="QMW22148.1"/>
    <property type="molecule type" value="Genomic_DNA"/>
</dbReference>
<dbReference type="PANTHER" id="PTHR42684">
    <property type="entry name" value="ADENOSYLMETHIONINE-8-AMINO-7-OXONONANOATE AMINOTRANSFERASE"/>
    <property type="match status" value="1"/>
</dbReference>
<dbReference type="Pfam" id="PF00202">
    <property type="entry name" value="Aminotran_3"/>
    <property type="match status" value="1"/>
</dbReference>
<evidence type="ECO:0000256" key="6">
    <source>
        <dbReference type="RuleBase" id="RU003560"/>
    </source>
</evidence>
<dbReference type="FunFam" id="3.40.640.10:FF:000014">
    <property type="entry name" value="Adenosylmethionine-8-amino-7-oxononanoate aminotransferase, probable"/>
    <property type="match status" value="1"/>
</dbReference>
<dbReference type="InterPro" id="IPR015424">
    <property type="entry name" value="PyrdxlP-dep_Trfase"/>
</dbReference>
<dbReference type="AlphaFoldDB" id="A0A7G5IFK6"/>
<evidence type="ECO:0000256" key="1">
    <source>
        <dbReference type="ARBA" id="ARBA00001933"/>
    </source>
</evidence>
<accession>A0A7G5IFK6</accession>